<dbReference type="AlphaFoldDB" id="A0AAD3D6R1"/>
<keyword evidence="2" id="KW-1185">Reference proteome</keyword>
<protein>
    <submittedName>
        <fullName evidence="1">Uncharacterized protein</fullName>
    </submittedName>
</protein>
<reference evidence="1 2" key="1">
    <citation type="journal article" date="2021" name="Sci. Rep.">
        <title>The genome of the diatom Chaetoceros tenuissimus carries an ancient integrated fragment of an extant virus.</title>
        <authorList>
            <person name="Hongo Y."/>
            <person name="Kimura K."/>
            <person name="Takaki Y."/>
            <person name="Yoshida Y."/>
            <person name="Baba S."/>
            <person name="Kobayashi G."/>
            <person name="Nagasaki K."/>
            <person name="Hano T."/>
            <person name="Tomaru Y."/>
        </authorList>
    </citation>
    <scope>NUCLEOTIDE SEQUENCE [LARGE SCALE GENOMIC DNA]</scope>
    <source>
        <strain evidence="1 2">NIES-3715</strain>
    </source>
</reference>
<sequence length="124" mass="14751">MKNEQTNEKILLKIQTVEALRTAKEYDNAIDLESKLLRIPNLLERKPFEVAASLFVSYVERYRVEEHQSTQPAKARNYSIMIKSLKIIPDDYELIAWESDENQDYMLAMAQLSYLCHKLLEYWY</sequence>
<comment type="caution">
    <text evidence="1">The sequence shown here is derived from an EMBL/GenBank/DDBJ whole genome shotgun (WGS) entry which is preliminary data.</text>
</comment>
<organism evidence="1 2">
    <name type="scientific">Chaetoceros tenuissimus</name>
    <dbReference type="NCBI Taxonomy" id="426638"/>
    <lineage>
        <taxon>Eukaryota</taxon>
        <taxon>Sar</taxon>
        <taxon>Stramenopiles</taxon>
        <taxon>Ochrophyta</taxon>
        <taxon>Bacillariophyta</taxon>
        <taxon>Coscinodiscophyceae</taxon>
        <taxon>Chaetocerotophycidae</taxon>
        <taxon>Chaetocerotales</taxon>
        <taxon>Chaetocerotaceae</taxon>
        <taxon>Chaetoceros</taxon>
    </lineage>
</organism>
<dbReference type="EMBL" id="BLLK01000057">
    <property type="protein sequence ID" value="GFH57014.1"/>
    <property type="molecule type" value="Genomic_DNA"/>
</dbReference>
<evidence type="ECO:0000313" key="1">
    <source>
        <dbReference type="EMBL" id="GFH57014.1"/>
    </source>
</evidence>
<evidence type="ECO:0000313" key="2">
    <source>
        <dbReference type="Proteomes" id="UP001054902"/>
    </source>
</evidence>
<name>A0AAD3D6R1_9STRA</name>
<gene>
    <name evidence="1" type="ORF">CTEN210_13490</name>
</gene>
<accession>A0AAD3D6R1</accession>
<proteinExistence type="predicted"/>
<dbReference type="Proteomes" id="UP001054902">
    <property type="component" value="Unassembled WGS sequence"/>
</dbReference>